<keyword evidence="2" id="KW-1185">Reference proteome</keyword>
<protein>
    <submittedName>
        <fullName evidence="1">Endonuclease V</fullName>
    </submittedName>
</protein>
<name>A0ABU6DWH3_9GAMM</name>
<dbReference type="RefSeq" id="WP_325775893.1">
    <property type="nucleotide sequence ID" value="NZ_VTDN01000008.1"/>
</dbReference>
<dbReference type="Proteomes" id="UP001339883">
    <property type="component" value="Unassembled WGS sequence"/>
</dbReference>
<keyword evidence="1" id="KW-0540">Nuclease</keyword>
<dbReference type="EMBL" id="VTDN01000008">
    <property type="protein sequence ID" value="MEB5477529.1"/>
    <property type="molecule type" value="Genomic_DNA"/>
</dbReference>
<keyword evidence="1" id="KW-0255">Endonuclease</keyword>
<keyword evidence="1" id="KW-0378">Hydrolase</keyword>
<reference evidence="1 2" key="1">
    <citation type="submission" date="2019-08" db="EMBL/GenBank/DDBJ databases">
        <title>Five species of Acinetobacter isolated from floral nectar and animal pollinators.</title>
        <authorList>
            <person name="Hendry T.A."/>
        </authorList>
    </citation>
    <scope>NUCLEOTIDE SEQUENCE [LARGE SCALE GENOMIC DNA]</scope>
    <source>
        <strain evidence="1 2">MD18.27</strain>
    </source>
</reference>
<proteinExistence type="predicted"/>
<dbReference type="GO" id="GO:0004519">
    <property type="term" value="F:endonuclease activity"/>
    <property type="evidence" value="ECO:0007669"/>
    <property type="project" value="UniProtKB-KW"/>
</dbReference>
<sequence>MIIAIDVFYKSDCQAKAVAILFDDWYSQNIKRVYSLDLEHISEYKSGEFYKRELPCIVQLLELIEEEYDYIIIDGYVYLGAEKKAGLGRHLWNVLSIKRPIIGVAKNYFKGTSEGCFLLRGSSEKPLYITAIGIPHHDAVRYISEMYGEHRMPYMLKAVDLLSRK</sequence>
<evidence type="ECO:0000313" key="1">
    <source>
        <dbReference type="EMBL" id="MEB5477529.1"/>
    </source>
</evidence>
<accession>A0ABU6DWH3</accession>
<dbReference type="Gene3D" id="3.30.2170.10">
    <property type="entry name" value="archaeoglobus fulgidus dsm 4304 superfamily"/>
    <property type="match status" value="1"/>
</dbReference>
<dbReference type="Pfam" id="PF04493">
    <property type="entry name" value="Endonuclease_5"/>
    <property type="match status" value="1"/>
</dbReference>
<gene>
    <name evidence="1" type="ORF">I2F25_10795</name>
</gene>
<evidence type="ECO:0000313" key="2">
    <source>
        <dbReference type="Proteomes" id="UP001339883"/>
    </source>
</evidence>
<comment type="caution">
    <text evidence="1">The sequence shown here is derived from an EMBL/GenBank/DDBJ whole genome shotgun (WGS) entry which is preliminary data.</text>
</comment>
<dbReference type="InterPro" id="IPR007581">
    <property type="entry name" value="Endonuclease-V"/>
</dbReference>
<organism evidence="1 2">
    <name type="scientific">Acinetobacter pollinis</name>
    <dbReference type="NCBI Taxonomy" id="2605270"/>
    <lineage>
        <taxon>Bacteria</taxon>
        <taxon>Pseudomonadati</taxon>
        <taxon>Pseudomonadota</taxon>
        <taxon>Gammaproteobacteria</taxon>
        <taxon>Moraxellales</taxon>
        <taxon>Moraxellaceae</taxon>
        <taxon>Acinetobacter</taxon>
    </lineage>
</organism>